<feature type="signal peptide" evidence="6">
    <location>
        <begin position="1"/>
        <end position="24"/>
    </location>
</feature>
<dbReference type="NCBIfam" id="TIGR01276">
    <property type="entry name" value="thiB"/>
    <property type="match status" value="1"/>
</dbReference>
<evidence type="ECO:0000256" key="5">
    <source>
        <dbReference type="ARBA" id="ARBA00022764"/>
    </source>
</evidence>
<dbReference type="PANTHER" id="PTHR30006:SF3">
    <property type="entry name" value="THIAMINE-BINDING PERIPLASMIC PROTEIN"/>
    <property type="match status" value="1"/>
</dbReference>
<dbReference type="Proteomes" id="UP001589628">
    <property type="component" value="Unassembled WGS sequence"/>
</dbReference>
<name>A0ABV5ZAW3_9GAMM</name>
<evidence type="ECO:0000256" key="4">
    <source>
        <dbReference type="ARBA" id="ARBA00022729"/>
    </source>
</evidence>
<feature type="chain" id="PRO_5046987826" evidence="6">
    <location>
        <begin position="25"/>
        <end position="337"/>
    </location>
</feature>
<keyword evidence="8" id="KW-1185">Reference proteome</keyword>
<dbReference type="SUPFAM" id="SSF53850">
    <property type="entry name" value="Periplasmic binding protein-like II"/>
    <property type="match status" value="1"/>
</dbReference>
<evidence type="ECO:0000256" key="6">
    <source>
        <dbReference type="SAM" id="SignalP"/>
    </source>
</evidence>
<dbReference type="NCBIfam" id="TIGR01254">
    <property type="entry name" value="sfuA"/>
    <property type="match status" value="1"/>
</dbReference>
<comment type="caution">
    <text evidence="7">The sequence shown here is derived from an EMBL/GenBank/DDBJ whole genome shotgun (WGS) entry which is preliminary data.</text>
</comment>
<evidence type="ECO:0000256" key="2">
    <source>
        <dbReference type="ARBA" id="ARBA00008520"/>
    </source>
</evidence>
<dbReference type="PANTHER" id="PTHR30006">
    <property type="entry name" value="THIAMINE-BINDING PERIPLASMIC PROTEIN-RELATED"/>
    <property type="match status" value="1"/>
</dbReference>
<reference evidence="7 8" key="1">
    <citation type="submission" date="2024-09" db="EMBL/GenBank/DDBJ databases">
        <authorList>
            <person name="Sun Q."/>
            <person name="Mori K."/>
        </authorList>
    </citation>
    <scope>NUCLEOTIDE SEQUENCE [LARGE SCALE GENOMIC DNA]</scope>
    <source>
        <strain evidence="7 8">ATCC 51285</strain>
    </source>
</reference>
<keyword evidence="3" id="KW-0813">Transport</keyword>
<keyword evidence="4 6" id="KW-0732">Signal</keyword>
<proteinExistence type="inferred from homology"/>
<dbReference type="EMBL" id="JBHLZN010000002">
    <property type="protein sequence ID" value="MFB9886417.1"/>
    <property type="molecule type" value="Genomic_DNA"/>
</dbReference>
<comment type="subcellular location">
    <subcellularLocation>
        <location evidence="1">Periplasm</location>
    </subcellularLocation>
</comment>
<comment type="similarity">
    <text evidence="2">Belongs to the bacterial solute-binding protein 1 family.</text>
</comment>
<protein>
    <submittedName>
        <fullName evidence="7">Thiamine ABC transporter substrate binding subunit</fullName>
    </submittedName>
</protein>
<evidence type="ECO:0000313" key="8">
    <source>
        <dbReference type="Proteomes" id="UP001589628"/>
    </source>
</evidence>
<dbReference type="CDD" id="cd13545">
    <property type="entry name" value="PBP2_TbpA"/>
    <property type="match status" value="1"/>
</dbReference>
<dbReference type="Pfam" id="PF13343">
    <property type="entry name" value="SBP_bac_6"/>
    <property type="match status" value="1"/>
</dbReference>
<accession>A0ABV5ZAW3</accession>
<sequence length="337" mass="37192">MSGRALSSWLLASLLAGASTVALAANPTLTVYTYDSFTAEWGPGPKIKAAFEAECNCTLEFVAMEDAVGILQRLRLEGESTQADVVLGLDMNLMAEAKSSGLLATNQVDTSNLKLPLRWQDDTFVPYDWGYFAFVYDTEKLPNPPKSLQELVDAPDDLKIIIQDPRTSTPGLGLLLWVQKVYGDQAPEAWAKLSKKTLAVTKGWSEAYFSLFMNGEAPMVLSYSTSPAYHMEIDKTDKYQAAAFSEGHYMQVEVAAKVAVSKEAELAERFLAFTLSPAFQQQIPLGNVMYPVVDLGQELPQAFSRLIQPSQTLVFTPEEVHAQRKAWVDAWLEASSR</sequence>
<dbReference type="Gene3D" id="3.40.190.10">
    <property type="entry name" value="Periplasmic binding protein-like II"/>
    <property type="match status" value="2"/>
</dbReference>
<evidence type="ECO:0000256" key="1">
    <source>
        <dbReference type="ARBA" id="ARBA00004418"/>
    </source>
</evidence>
<dbReference type="InterPro" id="IPR005948">
    <property type="entry name" value="ThiB-like"/>
</dbReference>
<dbReference type="InterPro" id="IPR005967">
    <property type="entry name" value="ThiB"/>
</dbReference>
<gene>
    <name evidence="7" type="primary">thiB</name>
    <name evidence="7" type="ORF">ACFFLH_08350</name>
</gene>
<keyword evidence="5" id="KW-0574">Periplasm</keyword>
<dbReference type="RefSeq" id="WP_051527466.1">
    <property type="nucleotide sequence ID" value="NZ_JAUESS010000003.1"/>
</dbReference>
<evidence type="ECO:0000256" key="3">
    <source>
        <dbReference type="ARBA" id="ARBA00022448"/>
    </source>
</evidence>
<evidence type="ECO:0000313" key="7">
    <source>
        <dbReference type="EMBL" id="MFB9886417.1"/>
    </source>
</evidence>
<organism evidence="7 8">
    <name type="scientific">Balneatrix alpica</name>
    <dbReference type="NCBI Taxonomy" id="75684"/>
    <lineage>
        <taxon>Bacteria</taxon>
        <taxon>Pseudomonadati</taxon>
        <taxon>Pseudomonadota</taxon>
        <taxon>Gammaproteobacteria</taxon>
        <taxon>Oceanospirillales</taxon>
        <taxon>Balneatrichaceae</taxon>
        <taxon>Balneatrix</taxon>
    </lineage>
</organism>